<feature type="repeat" description="TPR" evidence="3">
    <location>
        <begin position="375"/>
        <end position="408"/>
    </location>
</feature>
<dbReference type="EMBL" id="MJEQ01037185">
    <property type="protein sequence ID" value="OIT05154.1"/>
    <property type="molecule type" value="Genomic_DNA"/>
</dbReference>
<dbReference type="AlphaFoldDB" id="A0A1J6IKA6"/>
<keyword evidence="2 3" id="KW-0802">TPR repeat</keyword>
<evidence type="ECO:0000256" key="1">
    <source>
        <dbReference type="ARBA" id="ARBA00022737"/>
    </source>
</evidence>
<dbReference type="Pfam" id="PF13432">
    <property type="entry name" value="TPR_16"/>
    <property type="match status" value="1"/>
</dbReference>
<dbReference type="STRING" id="49451.A0A1J6IKA6"/>
<dbReference type="InterPro" id="IPR011990">
    <property type="entry name" value="TPR-like_helical_dom_sf"/>
</dbReference>
<name>A0A1J6IKA6_NICAT</name>
<dbReference type="OrthoDB" id="536368at2759"/>
<dbReference type="Pfam" id="PF13174">
    <property type="entry name" value="TPR_6"/>
    <property type="match status" value="1"/>
</dbReference>
<gene>
    <name evidence="5" type="ORF">A4A49_05314</name>
</gene>
<feature type="region of interest" description="Disordered" evidence="4">
    <location>
        <begin position="76"/>
        <end position="138"/>
    </location>
</feature>
<evidence type="ECO:0000256" key="4">
    <source>
        <dbReference type="SAM" id="MobiDB-lite"/>
    </source>
</evidence>
<dbReference type="Gene3D" id="1.25.40.10">
    <property type="entry name" value="Tetratricopeptide repeat domain"/>
    <property type="match status" value="1"/>
</dbReference>
<dbReference type="SMART" id="SM00028">
    <property type="entry name" value="TPR"/>
    <property type="match status" value="5"/>
</dbReference>
<dbReference type="Gramene" id="OIT05154">
    <property type="protein sequence ID" value="OIT05154"/>
    <property type="gene ID" value="A4A49_05314"/>
</dbReference>
<proteinExistence type="predicted"/>
<evidence type="ECO:0000313" key="6">
    <source>
        <dbReference type="Proteomes" id="UP000187609"/>
    </source>
</evidence>
<dbReference type="SMR" id="A0A1J6IKA6"/>
<dbReference type="PROSITE" id="PS50005">
    <property type="entry name" value="TPR"/>
    <property type="match status" value="1"/>
</dbReference>
<reference evidence="5" key="1">
    <citation type="submission" date="2016-11" db="EMBL/GenBank/DDBJ databases">
        <title>The genome of Nicotiana attenuata.</title>
        <authorList>
            <person name="Xu S."/>
            <person name="Brockmoeller T."/>
            <person name="Gaquerel E."/>
            <person name="Navarro A."/>
            <person name="Kuhl H."/>
            <person name="Gase K."/>
            <person name="Ling Z."/>
            <person name="Zhou W."/>
            <person name="Kreitzer C."/>
            <person name="Stanke M."/>
            <person name="Tang H."/>
            <person name="Lyons E."/>
            <person name="Pandey P."/>
            <person name="Pandey S.P."/>
            <person name="Timmermann B."/>
            <person name="Baldwin I.T."/>
        </authorList>
    </citation>
    <scope>NUCLEOTIDE SEQUENCE [LARGE SCALE GENOMIC DNA]</scope>
    <source>
        <strain evidence="5">UT</strain>
    </source>
</reference>
<feature type="compositionally biased region" description="Polar residues" evidence="4">
    <location>
        <begin position="106"/>
        <end position="128"/>
    </location>
</feature>
<organism evidence="5 6">
    <name type="scientific">Nicotiana attenuata</name>
    <name type="common">Coyote tobacco</name>
    <dbReference type="NCBI Taxonomy" id="49451"/>
    <lineage>
        <taxon>Eukaryota</taxon>
        <taxon>Viridiplantae</taxon>
        <taxon>Streptophyta</taxon>
        <taxon>Embryophyta</taxon>
        <taxon>Tracheophyta</taxon>
        <taxon>Spermatophyta</taxon>
        <taxon>Magnoliopsida</taxon>
        <taxon>eudicotyledons</taxon>
        <taxon>Gunneridae</taxon>
        <taxon>Pentapetalae</taxon>
        <taxon>asterids</taxon>
        <taxon>lamiids</taxon>
        <taxon>Solanales</taxon>
        <taxon>Solanaceae</taxon>
        <taxon>Nicotianoideae</taxon>
        <taxon>Nicotianeae</taxon>
        <taxon>Nicotiana</taxon>
    </lineage>
</organism>
<dbReference type="OMA" id="NRDQWAP"/>
<dbReference type="KEGG" id="nau:109223927"/>
<dbReference type="PANTHER" id="PTHR44943:SF8">
    <property type="entry name" value="TPR REPEAT-CONTAINING PROTEIN MJ0263"/>
    <property type="match status" value="1"/>
</dbReference>
<dbReference type="InterPro" id="IPR019734">
    <property type="entry name" value="TPR_rpt"/>
</dbReference>
<evidence type="ECO:0000256" key="2">
    <source>
        <dbReference type="ARBA" id="ARBA00022803"/>
    </source>
</evidence>
<protein>
    <submittedName>
        <fullName evidence="5">Uncharacterized protein</fullName>
    </submittedName>
</protein>
<dbReference type="PANTHER" id="PTHR44943">
    <property type="entry name" value="CELLULOSE SYNTHASE OPERON PROTEIN C"/>
    <property type="match status" value="1"/>
</dbReference>
<evidence type="ECO:0000313" key="5">
    <source>
        <dbReference type="EMBL" id="OIT05154.1"/>
    </source>
</evidence>
<comment type="caution">
    <text evidence="5">The sequence shown here is derived from an EMBL/GenBank/DDBJ whole genome shotgun (WGS) entry which is preliminary data.</text>
</comment>
<dbReference type="SUPFAM" id="SSF48452">
    <property type="entry name" value="TPR-like"/>
    <property type="match status" value="1"/>
</dbReference>
<dbReference type="Proteomes" id="UP000187609">
    <property type="component" value="Unassembled WGS sequence"/>
</dbReference>
<dbReference type="InterPro" id="IPR051685">
    <property type="entry name" value="Ycf3/AcsC/BcsC/TPR_MFPF"/>
</dbReference>
<keyword evidence="6" id="KW-1185">Reference proteome</keyword>
<sequence length="452" mass="49099">MAVAPTHFTILWQPQLLFAPSRSRSQPDACSICTRKTFSSPSGINRSNHHHFQHTTNSKYGILNCVCCSTDSTSRRGFGGPNNGNTNKGKNSATARRQAKGIVRPQRNSSTPQSDDLLNQAPRLSSMNDVGKAKSVASDPQFEKRLQAVKRLALKQKKAEEEKAYGAIDYDAPVESESTTIGLGTKIGVGAAVIVFGLVFALGDFLPSGSVSPTEEIASTDKRIAEDEKANLLKTLQQIEATLASSPEDSVSLEGAAVTLAQLGEYNRASSLLEDLIKKKPNDPDVYRLLGEVKYELKDYEGSAAAFRMSAMVSGTIDFEVLRGLTNALIAAKKPDEAVQMLLASRKRLNEEKTIGSSDGTEKSAVKSKSDDDPIQVDLLLGKSYSEWGRVSDAVSVYNQLISTYPDDFRGYLAKGIILKENGNVGDAERMFIQARFFAPENAKALVDKYSK</sequence>
<evidence type="ECO:0000256" key="3">
    <source>
        <dbReference type="PROSITE-ProRule" id="PRU00339"/>
    </source>
</evidence>
<keyword evidence="1" id="KW-0677">Repeat</keyword>
<accession>A0A1J6IKA6</accession>